<reference evidence="2 3" key="1">
    <citation type="submission" date="2021-06" db="EMBL/GenBank/DDBJ databases">
        <title>Caerostris extrusa draft genome.</title>
        <authorList>
            <person name="Kono N."/>
            <person name="Arakawa K."/>
        </authorList>
    </citation>
    <scope>NUCLEOTIDE SEQUENCE [LARGE SCALE GENOMIC DNA]</scope>
</reference>
<dbReference type="AlphaFoldDB" id="A0AAV4X2W0"/>
<keyword evidence="3" id="KW-1185">Reference proteome</keyword>
<evidence type="ECO:0000313" key="2">
    <source>
        <dbReference type="EMBL" id="GIY89008.1"/>
    </source>
</evidence>
<name>A0AAV4X2W0_CAEEX</name>
<accession>A0AAV4X2W0</accession>
<evidence type="ECO:0000256" key="1">
    <source>
        <dbReference type="SAM" id="SignalP"/>
    </source>
</evidence>
<sequence length="104" mass="12022">MGGCFFLFLLLQSLVLPIESAEFQSPSYVGKLNETEECISMEMKRVGILELLLIFREEGSWGGCFPHPYLSSVFSCFTWRCFCTLDDSPYHVVEWYISKLPLTY</sequence>
<feature type="signal peptide" evidence="1">
    <location>
        <begin position="1"/>
        <end position="20"/>
    </location>
</feature>
<evidence type="ECO:0008006" key="4">
    <source>
        <dbReference type="Google" id="ProtNLM"/>
    </source>
</evidence>
<protein>
    <recommendedName>
        <fullName evidence="4">Secreted protein</fullName>
    </recommendedName>
</protein>
<gene>
    <name evidence="2" type="ORF">CEXT_774381</name>
</gene>
<dbReference type="EMBL" id="BPLR01017140">
    <property type="protein sequence ID" value="GIY89008.1"/>
    <property type="molecule type" value="Genomic_DNA"/>
</dbReference>
<organism evidence="2 3">
    <name type="scientific">Caerostris extrusa</name>
    <name type="common">Bark spider</name>
    <name type="synonym">Caerostris bankana</name>
    <dbReference type="NCBI Taxonomy" id="172846"/>
    <lineage>
        <taxon>Eukaryota</taxon>
        <taxon>Metazoa</taxon>
        <taxon>Ecdysozoa</taxon>
        <taxon>Arthropoda</taxon>
        <taxon>Chelicerata</taxon>
        <taxon>Arachnida</taxon>
        <taxon>Araneae</taxon>
        <taxon>Araneomorphae</taxon>
        <taxon>Entelegynae</taxon>
        <taxon>Araneoidea</taxon>
        <taxon>Araneidae</taxon>
        <taxon>Caerostris</taxon>
    </lineage>
</organism>
<feature type="chain" id="PRO_5044011282" description="Secreted protein" evidence="1">
    <location>
        <begin position="21"/>
        <end position="104"/>
    </location>
</feature>
<keyword evidence="1" id="KW-0732">Signal</keyword>
<comment type="caution">
    <text evidence="2">The sequence shown here is derived from an EMBL/GenBank/DDBJ whole genome shotgun (WGS) entry which is preliminary data.</text>
</comment>
<proteinExistence type="predicted"/>
<evidence type="ECO:0000313" key="3">
    <source>
        <dbReference type="Proteomes" id="UP001054945"/>
    </source>
</evidence>
<dbReference type="Proteomes" id="UP001054945">
    <property type="component" value="Unassembled WGS sequence"/>
</dbReference>